<comment type="caution">
    <text evidence="6">The sequence shown here is derived from an EMBL/GenBank/DDBJ whole genome shotgun (WGS) entry which is preliminary data.</text>
</comment>
<keyword evidence="7" id="KW-1185">Reference proteome</keyword>
<dbReference type="EC" id="2.7.7.65" evidence="1"/>
<evidence type="ECO:0000256" key="1">
    <source>
        <dbReference type="ARBA" id="ARBA00012528"/>
    </source>
</evidence>
<dbReference type="PANTHER" id="PTHR45138">
    <property type="entry name" value="REGULATORY COMPONENTS OF SENSORY TRANSDUCTION SYSTEM"/>
    <property type="match status" value="1"/>
</dbReference>
<keyword evidence="6" id="KW-0808">Transferase</keyword>
<dbReference type="CDD" id="cd01949">
    <property type="entry name" value="GGDEF"/>
    <property type="match status" value="1"/>
</dbReference>
<evidence type="ECO:0000256" key="3">
    <source>
        <dbReference type="PROSITE-ProRule" id="PRU00169"/>
    </source>
</evidence>
<comment type="catalytic activity">
    <reaction evidence="2">
        <text>2 GTP = 3',3'-c-di-GMP + 2 diphosphate</text>
        <dbReference type="Rhea" id="RHEA:24898"/>
        <dbReference type="ChEBI" id="CHEBI:33019"/>
        <dbReference type="ChEBI" id="CHEBI:37565"/>
        <dbReference type="ChEBI" id="CHEBI:58805"/>
        <dbReference type="EC" id="2.7.7.65"/>
    </reaction>
</comment>
<dbReference type="SMART" id="SM00267">
    <property type="entry name" value="GGDEF"/>
    <property type="match status" value="1"/>
</dbReference>
<dbReference type="RefSeq" id="WP_341373370.1">
    <property type="nucleotide sequence ID" value="NZ_JBBUTF010000005.1"/>
</dbReference>
<dbReference type="Proteomes" id="UP001368500">
    <property type="component" value="Unassembled WGS sequence"/>
</dbReference>
<dbReference type="SUPFAM" id="SSF52172">
    <property type="entry name" value="CheY-like"/>
    <property type="match status" value="1"/>
</dbReference>
<proteinExistence type="predicted"/>
<gene>
    <name evidence="6" type="ORF">AACH11_06390</name>
</gene>
<dbReference type="Gene3D" id="3.40.50.2300">
    <property type="match status" value="1"/>
</dbReference>
<feature type="modified residue" description="4-aspartylphosphate" evidence="3">
    <location>
        <position position="52"/>
    </location>
</feature>
<evidence type="ECO:0000313" key="6">
    <source>
        <dbReference type="EMBL" id="MEK8025586.1"/>
    </source>
</evidence>
<dbReference type="InterPro" id="IPR043128">
    <property type="entry name" value="Rev_trsase/Diguanyl_cyclase"/>
</dbReference>
<dbReference type="PROSITE" id="PS50887">
    <property type="entry name" value="GGDEF"/>
    <property type="match status" value="1"/>
</dbReference>
<dbReference type="InterPro" id="IPR000160">
    <property type="entry name" value="GGDEF_dom"/>
</dbReference>
<evidence type="ECO:0000313" key="7">
    <source>
        <dbReference type="Proteomes" id="UP001368500"/>
    </source>
</evidence>
<dbReference type="SMART" id="SM00448">
    <property type="entry name" value="REC"/>
    <property type="match status" value="1"/>
</dbReference>
<feature type="domain" description="Response regulatory" evidence="4">
    <location>
        <begin position="4"/>
        <end position="119"/>
    </location>
</feature>
<dbReference type="Gene3D" id="3.30.70.270">
    <property type="match status" value="1"/>
</dbReference>
<name>A0ABU9B6T4_9BURK</name>
<keyword evidence="6" id="KW-0548">Nucleotidyltransferase</keyword>
<dbReference type="PROSITE" id="PS50110">
    <property type="entry name" value="RESPONSE_REGULATORY"/>
    <property type="match status" value="1"/>
</dbReference>
<sequence>MRDSVLIVDDDVNVIVALQVLLGAAYALRVARNGADALRLAQADPPDLVLLDVEMPGLDGYEVCARLKEVPALAEVPVIFLSQHHDDAAELRGLAVGAVDFIAKPPRGPVVQARIATHVRMKRMADALRVAAWIDGLTGIANRRRWDDVLPRECLRALRNRRALAVLMIDVDHFKAYNDRHGHAAGDACLRDVAQALQRCVHRPADLVARYGGEEFVMLLPDTDLAGAQAMGERVLAEVSAVRRVHGASSASPWVSVSIGGSAFDARSPGWQRDGDAVRADLSARDALERLSSQADTALYEAKRQGRARCLCPWPTEVADA</sequence>
<dbReference type="InterPro" id="IPR050469">
    <property type="entry name" value="Diguanylate_Cyclase"/>
</dbReference>
<dbReference type="PANTHER" id="PTHR45138:SF9">
    <property type="entry name" value="DIGUANYLATE CYCLASE DGCM-RELATED"/>
    <property type="match status" value="1"/>
</dbReference>
<dbReference type="InterPro" id="IPR001789">
    <property type="entry name" value="Sig_transdc_resp-reg_receiver"/>
</dbReference>
<organism evidence="6 7">
    <name type="scientific">Pseudaquabacterium rugosum</name>
    <dbReference type="NCBI Taxonomy" id="2984194"/>
    <lineage>
        <taxon>Bacteria</taxon>
        <taxon>Pseudomonadati</taxon>
        <taxon>Pseudomonadota</taxon>
        <taxon>Betaproteobacteria</taxon>
        <taxon>Burkholderiales</taxon>
        <taxon>Sphaerotilaceae</taxon>
        <taxon>Pseudaquabacterium</taxon>
    </lineage>
</organism>
<reference evidence="6 7" key="1">
    <citation type="submission" date="2024-04" db="EMBL/GenBank/DDBJ databases">
        <title>Novel species of the genus Ideonella isolated from streams.</title>
        <authorList>
            <person name="Lu H."/>
        </authorList>
    </citation>
    <scope>NUCLEOTIDE SEQUENCE [LARGE SCALE GENOMIC DNA]</scope>
    <source>
        <strain evidence="6 7">BYS139W</strain>
    </source>
</reference>
<dbReference type="InterPro" id="IPR011006">
    <property type="entry name" value="CheY-like_superfamily"/>
</dbReference>
<dbReference type="InterPro" id="IPR029787">
    <property type="entry name" value="Nucleotide_cyclase"/>
</dbReference>
<keyword evidence="3" id="KW-0597">Phosphoprotein</keyword>
<evidence type="ECO:0000259" key="5">
    <source>
        <dbReference type="PROSITE" id="PS50887"/>
    </source>
</evidence>
<evidence type="ECO:0000259" key="4">
    <source>
        <dbReference type="PROSITE" id="PS50110"/>
    </source>
</evidence>
<feature type="domain" description="GGDEF" evidence="5">
    <location>
        <begin position="162"/>
        <end position="315"/>
    </location>
</feature>
<dbReference type="Pfam" id="PF00072">
    <property type="entry name" value="Response_reg"/>
    <property type="match status" value="1"/>
</dbReference>
<dbReference type="GO" id="GO:0052621">
    <property type="term" value="F:diguanylate cyclase activity"/>
    <property type="evidence" value="ECO:0007669"/>
    <property type="project" value="UniProtKB-EC"/>
</dbReference>
<evidence type="ECO:0000256" key="2">
    <source>
        <dbReference type="ARBA" id="ARBA00034247"/>
    </source>
</evidence>
<dbReference type="NCBIfam" id="TIGR00254">
    <property type="entry name" value="GGDEF"/>
    <property type="match status" value="1"/>
</dbReference>
<dbReference type="SUPFAM" id="SSF55073">
    <property type="entry name" value="Nucleotide cyclase"/>
    <property type="match status" value="1"/>
</dbReference>
<dbReference type="EMBL" id="JBBUTF010000005">
    <property type="protein sequence ID" value="MEK8025586.1"/>
    <property type="molecule type" value="Genomic_DNA"/>
</dbReference>
<dbReference type="Pfam" id="PF00990">
    <property type="entry name" value="GGDEF"/>
    <property type="match status" value="1"/>
</dbReference>
<protein>
    <recommendedName>
        <fullName evidence="1">diguanylate cyclase</fullName>
        <ecNumber evidence="1">2.7.7.65</ecNumber>
    </recommendedName>
</protein>
<accession>A0ABU9B6T4</accession>